<evidence type="ECO:0000313" key="1">
    <source>
        <dbReference type="EMBL" id="BAU27402.1"/>
    </source>
</evidence>
<dbReference type="Proteomes" id="UP000217696">
    <property type="component" value="Chromosome"/>
</dbReference>
<dbReference type="EMBL" id="AP017312">
    <property type="protein sequence ID" value="BAU27402.1"/>
    <property type="molecule type" value="Genomic_DNA"/>
</dbReference>
<organism evidence="1 2">
    <name type="scientific">Aneurinibacillus soli</name>
    <dbReference type="NCBI Taxonomy" id="1500254"/>
    <lineage>
        <taxon>Bacteria</taxon>
        <taxon>Bacillati</taxon>
        <taxon>Bacillota</taxon>
        <taxon>Bacilli</taxon>
        <taxon>Bacillales</taxon>
        <taxon>Paenibacillaceae</taxon>
        <taxon>Aneurinibacillus group</taxon>
        <taxon>Aneurinibacillus</taxon>
    </lineage>
</organism>
<keyword evidence="2" id="KW-1185">Reference proteome</keyword>
<dbReference type="KEGG" id="asoc:CB4_01576"/>
<reference evidence="1 2" key="1">
    <citation type="submission" date="2015-12" db="EMBL/GenBank/DDBJ databases">
        <title>Genome sequence of Aneurinibacillus soli.</title>
        <authorList>
            <person name="Lee J.S."/>
            <person name="Lee K.C."/>
            <person name="Kim K.K."/>
            <person name="Lee B.W."/>
        </authorList>
    </citation>
    <scope>NUCLEOTIDE SEQUENCE [LARGE SCALE GENOMIC DNA]</scope>
    <source>
        <strain evidence="1 2">CB4</strain>
    </source>
</reference>
<gene>
    <name evidence="1" type="ORF">CB4_01576</name>
</gene>
<sequence length="47" mass="5592">MGSLENEVKEFREETKADMQVLFGFLNPNFAWEERREKQESACTRLP</sequence>
<proteinExistence type="predicted"/>
<dbReference type="AlphaFoldDB" id="A0A0U5AUI0"/>
<protein>
    <submittedName>
        <fullName evidence="1">Uncharacterized protein</fullName>
    </submittedName>
</protein>
<name>A0A0U5AUI0_9BACL</name>
<dbReference type="RefSeq" id="WP_157737867.1">
    <property type="nucleotide sequence ID" value="NZ_AP017312.1"/>
</dbReference>
<evidence type="ECO:0000313" key="2">
    <source>
        <dbReference type="Proteomes" id="UP000217696"/>
    </source>
</evidence>
<accession>A0A0U5AUI0</accession>